<feature type="compositionally biased region" description="Polar residues" evidence="1">
    <location>
        <begin position="45"/>
        <end position="54"/>
    </location>
</feature>
<proteinExistence type="predicted"/>
<dbReference type="Proteomes" id="UP001642483">
    <property type="component" value="Unassembled WGS sequence"/>
</dbReference>
<comment type="caution">
    <text evidence="2">The sequence shown here is derived from an EMBL/GenBank/DDBJ whole genome shotgun (WGS) entry which is preliminary data.</text>
</comment>
<evidence type="ECO:0000313" key="3">
    <source>
        <dbReference type="Proteomes" id="UP001642483"/>
    </source>
</evidence>
<feature type="region of interest" description="Disordered" evidence="1">
    <location>
        <begin position="45"/>
        <end position="71"/>
    </location>
</feature>
<feature type="compositionally biased region" description="Acidic residues" evidence="1">
    <location>
        <begin position="60"/>
        <end position="71"/>
    </location>
</feature>
<evidence type="ECO:0000256" key="1">
    <source>
        <dbReference type="SAM" id="MobiDB-lite"/>
    </source>
</evidence>
<sequence length="154" mass="17765">MFVMDRFSQELFSDSYSGELELENNPGFDGESRIRQFSNNEMATSGFTFNTTDPVNDIPSSDESDDSSLIDDEESEYRMKLLMLRWRNRGDVAIMKRGVNYGRSRSAGCTSLSGLGHEEIYHRPLFLRRTSDIRLPSLKARRRMSEWSCMQPPT</sequence>
<protein>
    <submittedName>
        <fullName evidence="2">Uncharacterized protein</fullName>
    </submittedName>
</protein>
<dbReference type="EMBL" id="CAWYQH010000024">
    <property type="protein sequence ID" value="CAK8675887.1"/>
    <property type="molecule type" value="Genomic_DNA"/>
</dbReference>
<name>A0ABP0FC43_CLALP</name>
<keyword evidence="3" id="KW-1185">Reference proteome</keyword>
<reference evidence="2 3" key="1">
    <citation type="submission" date="2024-02" db="EMBL/GenBank/DDBJ databases">
        <authorList>
            <person name="Daric V."/>
            <person name="Darras S."/>
        </authorList>
    </citation>
    <scope>NUCLEOTIDE SEQUENCE [LARGE SCALE GENOMIC DNA]</scope>
</reference>
<evidence type="ECO:0000313" key="2">
    <source>
        <dbReference type="EMBL" id="CAK8675887.1"/>
    </source>
</evidence>
<gene>
    <name evidence="2" type="ORF">CVLEPA_LOCUS5412</name>
</gene>
<organism evidence="2 3">
    <name type="scientific">Clavelina lepadiformis</name>
    <name type="common">Light-bulb sea squirt</name>
    <name type="synonym">Ascidia lepadiformis</name>
    <dbReference type="NCBI Taxonomy" id="159417"/>
    <lineage>
        <taxon>Eukaryota</taxon>
        <taxon>Metazoa</taxon>
        <taxon>Chordata</taxon>
        <taxon>Tunicata</taxon>
        <taxon>Ascidiacea</taxon>
        <taxon>Aplousobranchia</taxon>
        <taxon>Clavelinidae</taxon>
        <taxon>Clavelina</taxon>
    </lineage>
</organism>
<accession>A0ABP0FC43</accession>